<protein>
    <submittedName>
        <fullName evidence="2">Uncharacterized protein</fullName>
    </submittedName>
</protein>
<feature type="compositionally biased region" description="Polar residues" evidence="1">
    <location>
        <begin position="176"/>
        <end position="189"/>
    </location>
</feature>
<evidence type="ECO:0000313" key="3">
    <source>
        <dbReference type="Proteomes" id="UP000738359"/>
    </source>
</evidence>
<feature type="region of interest" description="Disordered" evidence="1">
    <location>
        <begin position="440"/>
        <end position="589"/>
    </location>
</feature>
<evidence type="ECO:0000256" key="1">
    <source>
        <dbReference type="SAM" id="MobiDB-lite"/>
    </source>
</evidence>
<feature type="compositionally biased region" description="Polar residues" evidence="1">
    <location>
        <begin position="470"/>
        <end position="498"/>
    </location>
</feature>
<proteinExistence type="predicted"/>
<comment type="caution">
    <text evidence="2">The sequence shown here is derived from an EMBL/GenBank/DDBJ whole genome shotgun (WGS) entry which is preliminary data.</text>
</comment>
<feature type="compositionally biased region" description="Basic and acidic residues" evidence="1">
    <location>
        <begin position="190"/>
        <end position="200"/>
    </location>
</feature>
<feature type="region of interest" description="Disordered" evidence="1">
    <location>
        <begin position="172"/>
        <end position="243"/>
    </location>
</feature>
<dbReference type="EMBL" id="JAAAHY010000640">
    <property type="protein sequence ID" value="KAF9960207.1"/>
    <property type="molecule type" value="Genomic_DNA"/>
</dbReference>
<accession>A0A9P6M1H4</accession>
<feature type="non-terminal residue" evidence="2">
    <location>
        <position position="589"/>
    </location>
</feature>
<organism evidence="2 3">
    <name type="scientific">Mortierella alpina</name>
    <name type="common">Oleaginous fungus</name>
    <name type="synonym">Mortierella renispora</name>
    <dbReference type="NCBI Taxonomy" id="64518"/>
    <lineage>
        <taxon>Eukaryota</taxon>
        <taxon>Fungi</taxon>
        <taxon>Fungi incertae sedis</taxon>
        <taxon>Mucoromycota</taxon>
        <taxon>Mortierellomycotina</taxon>
        <taxon>Mortierellomycetes</taxon>
        <taxon>Mortierellales</taxon>
        <taxon>Mortierellaceae</taxon>
        <taxon>Mortierella</taxon>
    </lineage>
</organism>
<feature type="compositionally biased region" description="Polar residues" evidence="1">
    <location>
        <begin position="128"/>
        <end position="149"/>
    </location>
</feature>
<feature type="compositionally biased region" description="Polar residues" evidence="1">
    <location>
        <begin position="533"/>
        <end position="551"/>
    </location>
</feature>
<feature type="compositionally biased region" description="Polar residues" evidence="1">
    <location>
        <begin position="42"/>
        <end position="51"/>
    </location>
</feature>
<feature type="region of interest" description="Disordered" evidence="1">
    <location>
        <begin position="126"/>
        <end position="151"/>
    </location>
</feature>
<reference evidence="2" key="1">
    <citation type="journal article" date="2020" name="Fungal Divers.">
        <title>Resolving the Mortierellaceae phylogeny through synthesis of multi-gene phylogenetics and phylogenomics.</title>
        <authorList>
            <person name="Vandepol N."/>
            <person name="Liber J."/>
            <person name="Desiro A."/>
            <person name="Na H."/>
            <person name="Kennedy M."/>
            <person name="Barry K."/>
            <person name="Grigoriev I.V."/>
            <person name="Miller A.N."/>
            <person name="O'Donnell K."/>
            <person name="Stajich J.E."/>
            <person name="Bonito G."/>
        </authorList>
    </citation>
    <scope>NUCLEOTIDE SEQUENCE</scope>
    <source>
        <strain evidence="2">CK1249</strain>
    </source>
</reference>
<name>A0A9P6M1H4_MORAP</name>
<feature type="compositionally biased region" description="Polar residues" evidence="1">
    <location>
        <begin position="512"/>
        <end position="521"/>
    </location>
</feature>
<dbReference type="Proteomes" id="UP000738359">
    <property type="component" value="Unassembled WGS sequence"/>
</dbReference>
<evidence type="ECO:0000313" key="2">
    <source>
        <dbReference type="EMBL" id="KAF9960207.1"/>
    </source>
</evidence>
<feature type="compositionally biased region" description="Polar residues" evidence="1">
    <location>
        <begin position="565"/>
        <end position="583"/>
    </location>
</feature>
<keyword evidence="3" id="KW-1185">Reference proteome</keyword>
<feature type="region of interest" description="Disordered" evidence="1">
    <location>
        <begin position="1"/>
        <end position="69"/>
    </location>
</feature>
<dbReference type="AlphaFoldDB" id="A0A9P6M1H4"/>
<sequence>MGHAKAQLLSIPDKDPAAHPSPPVDYSLKERPAVADAHSGSMPHQQLSPSLPSGPKHHGSISDSGYDDAEDELNFHDYIHASDMDHLYGSSSSHFPPYDHVPPPTQDLFRTLMEELQTQAAIQRDQFMASSTRSESTGDTSHFSFNGHPSKSLPRFMMEPLDFLSANYESCLEPSQGPSAEASTSNSEQRSYHGHFDTSVHDQTANQFSTSSSSDSSSKKRPITDDSTVTPPSMAVHDEHQSPPTQDLFRMLMEELETQAALQREQFLASTAKTEESGALMDHTDESLHGHHRLPRFVDFDFLSPDYGTMQLDESSSDQSLRTDQDVFMSSADPHDSMQTSADAIGDHHAVHSPLHSYHENLPAPTQDLFRTLMEELETQAAFQRDQALAATSSSAPKVDPEEYVFNGQHLRPLPRFMFEPLDFLSGSYDSCFHGDAQQGMSTGSHFDASHSPFLTMGMPRSPGALAPVSSAQTSGSSGRKNSTSKPARRPSSGNTKYKTILPQRPEALATESDNAQQFTNPKKKRKLVVKVDSTSLCGPTAQSGLDTATSPLALGPAEGPESPLSPTGISALTISGGPTSAAMSAVKE</sequence>
<dbReference type="OrthoDB" id="2412074at2759"/>
<gene>
    <name evidence="2" type="ORF">BGZ70_008666</name>
</gene>